<name>A0AAY4E4T8_9TELE</name>
<reference evidence="2 3" key="1">
    <citation type="submission" date="2020-06" db="EMBL/GenBank/DDBJ databases">
        <authorList>
            <consortium name="Wellcome Sanger Institute Data Sharing"/>
        </authorList>
    </citation>
    <scope>NUCLEOTIDE SEQUENCE [LARGE SCALE GENOMIC DNA]</scope>
</reference>
<feature type="compositionally biased region" description="Polar residues" evidence="1">
    <location>
        <begin position="1"/>
        <end position="10"/>
    </location>
</feature>
<reference evidence="2" key="2">
    <citation type="submission" date="2025-08" db="UniProtKB">
        <authorList>
            <consortium name="Ensembl"/>
        </authorList>
    </citation>
    <scope>IDENTIFICATION</scope>
</reference>
<dbReference type="GO" id="GO:0035556">
    <property type="term" value="P:intracellular signal transduction"/>
    <property type="evidence" value="ECO:0007669"/>
    <property type="project" value="TreeGrafter"/>
</dbReference>
<feature type="region of interest" description="Disordered" evidence="1">
    <location>
        <begin position="1"/>
        <end position="21"/>
    </location>
</feature>
<dbReference type="Proteomes" id="UP000694580">
    <property type="component" value="Chromosome 16"/>
</dbReference>
<feature type="compositionally biased region" description="Basic and acidic residues" evidence="1">
    <location>
        <begin position="93"/>
        <end position="102"/>
    </location>
</feature>
<sequence length="339" mass="37657">MSSARTNRQGYTGDLRSRSPAELRELLQRQEKLLSNKKFVQTLPDKGKKISDFLQRVQLALDHVLEQEKKHNDLLSVRSEFESRYQKALSQRQPDRYAHQEEWGSQQNAEPAPGDASKTGDALAPRTALENPDVHQQQAHVPSLACETEAMESSGQQIPLETKKCGLLEALERMELSESSAGSGSSSNPFFGKQPQMKLHYVKVLEDAEKSPTTRKAKFKLNQTLPKSGSPSPSQSPVGPTLLSAETRKQRDRKHLDDITAAKLPPLRHTPAQLLTLQDSVSLLREQTLKQEELQAKLAAQKLAEGLGFSMGDCHPEGGLRGAYREVYDNGAQLSSEED</sequence>
<protein>
    <submittedName>
        <fullName evidence="2">Uncharacterized protein</fullName>
    </submittedName>
</protein>
<organism evidence="2 3">
    <name type="scientific">Denticeps clupeoides</name>
    <name type="common">denticle herring</name>
    <dbReference type="NCBI Taxonomy" id="299321"/>
    <lineage>
        <taxon>Eukaryota</taxon>
        <taxon>Metazoa</taxon>
        <taxon>Chordata</taxon>
        <taxon>Craniata</taxon>
        <taxon>Vertebrata</taxon>
        <taxon>Euteleostomi</taxon>
        <taxon>Actinopterygii</taxon>
        <taxon>Neopterygii</taxon>
        <taxon>Teleostei</taxon>
        <taxon>Clupei</taxon>
        <taxon>Clupeiformes</taxon>
        <taxon>Denticipitoidei</taxon>
        <taxon>Denticipitidae</taxon>
        <taxon>Denticeps</taxon>
    </lineage>
</organism>
<proteinExistence type="predicted"/>
<dbReference type="Ensembl" id="ENSDCDT00010063146.1">
    <property type="protein sequence ID" value="ENSDCDP00010052658.1"/>
    <property type="gene ID" value="ENSDCDG00010030734.1"/>
</dbReference>
<keyword evidence="3" id="KW-1185">Reference proteome</keyword>
<dbReference type="AlphaFoldDB" id="A0AAY4E4T8"/>
<feature type="region of interest" description="Disordered" evidence="1">
    <location>
        <begin position="86"/>
        <end position="122"/>
    </location>
</feature>
<reference evidence="2" key="3">
    <citation type="submission" date="2025-09" db="UniProtKB">
        <authorList>
            <consortium name="Ensembl"/>
        </authorList>
    </citation>
    <scope>IDENTIFICATION</scope>
</reference>
<dbReference type="RefSeq" id="XP_028812850.1">
    <property type="nucleotide sequence ID" value="XM_028957017.1"/>
</dbReference>
<dbReference type="Pfam" id="PF15328">
    <property type="entry name" value="GCOM2"/>
    <property type="match status" value="1"/>
</dbReference>
<gene>
    <name evidence="2" type="primary">POLR2M</name>
</gene>
<dbReference type="GeneID" id="114766316"/>
<dbReference type="GO" id="GO:0003711">
    <property type="term" value="F:transcription elongation factor activity"/>
    <property type="evidence" value="ECO:0007669"/>
    <property type="project" value="InterPro"/>
</dbReference>
<evidence type="ECO:0000256" key="1">
    <source>
        <dbReference type="SAM" id="MobiDB-lite"/>
    </source>
</evidence>
<dbReference type="GO" id="GO:0006368">
    <property type="term" value="P:transcription elongation by RNA polymerase II"/>
    <property type="evidence" value="ECO:0007669"/>
    <property type="project" value="InterPro"/>
</dbReference>
<feature type="compositionally biased region" description="Low complexity" evidence="1">
    <location>
        <begin position="226"/>
        <end position="240"/>
    </location>
</feature>
<dbReference type="GeneTree" id="ENSGT00950000183065"/>
<dbReference type="InterPro" id="IPR026213">
    <property type="entry name" value="GRINL1"/>
</dbReference>
<dbReference type="GO" id="GO:0005634">
    <property type="term" value="C:nucleus"/>
    <property type="evidence" value="ECO:0007669"/>
    <property type="project" value="InterPro"/>
</dbReference>
<feature type="region of interest" description="Disordered" evidence="1">
    <location>
        <begin position="221"/>
        <end position="254"/>
    </location>
</feature>
<dbReference type="InterPro" id="IPR051375">
    <property type="entry name" value="Tuftelin_GRINL1A/MYZAP/CCD68"/>
</dbReference>
<dbReference type="PANTHER" id="PTHR23171:SF4">
    <property type="entry name" value="TUFTELIN"/>
    <property type="match status" value="1"/>
</dbReference>
<accession>A0AAY4E4T8</accession>
<dbReference type="PANTHER" id="PTHR23171">
    <property type="entry name" value="GDOWN1"/>
    <property type="match status" value="1"/>
</dbReference>
<evidence type="ECO:0000313" key="3">
    <source>
        <dbReference type="Proteomes" id="UP000694580"/>
    </source>
</evidence>
<evidence type="ECO:0000313" key="2">
    <source>
        <dbReference type="Ensembl" id="ENSDCDP00010052658.1"/>
    </source>
</evidence>
<dbReference type="PRINTS" id="PR02085">
    <property type="entry name" value="POLR2GRINL1"/>
</dbReference>